<evidence type="ECO:0000259" key="1">
    <source>
        <dbReference type="Pfam" id="PF00149"/>
    </source>
</evidence>
<dbReference type="Pfam" id="PF00149">
    <property type="entry name" value="Metallophos"/>
    <property type="match status" value="1"/>
</dbReference>
<dbReference type="PANTHER" id="PTHR31302">
    <property type="entry name" value="TRANSMEMBRANE PROTEIN WITH METALLOPHOSPHOESTERASE DOMAIN-RELATED"/>
    <property type="match status" value="1"/>
</dbReference>
<evidence type="ECO:0000313" key="2">
    <source>
        <dbReference type="EMBL" id="CAB4678157.1"/>
    </source>
</evidence>
<dbReference type="PANTHER" id="PTHR31302:SF20">
    <property type="entry name" value="CONSERVED PROTEIN"/>
    <property type="match status" value="1"/>
</dbReference>
<dbReference type="GO" id="GO:0008758">
    <property type="term" value="F:UDP-2,3-diacylglucosamine hydrolase activity"/>
    <property type="evidence" value="ECO:0007669"/>
    <property type="project" value="TreeGrafter"/>
</dbReference>
<protein>
    <submittedName>
        <fullName evidence="2">Unannotated protein</fullName>
    </submittedName>
</protein>
<proteinExistence type="predicted"/>
<dbReference type="GO" id="GO:0016020">
    <property type="term" value="C:membrane"/>
    <property type="evidence" value="ECO:0007669"/>
    <property type="project" value="GOC"/>
</dbReference>
<dbReference type="InterPro" id="IPR051158">
    <property type="entry name" value="Metallophosphoesterase_sf"/>
</dbReference>
<organism evidence="2">
    <name type="scientific">freshwater metagenome</name>
    <dbReference type="NCBI Taxonomy" id="449393"/>
    <lineage>
        <taxon>unclassified sequences</taxon>
        <taxon>metagenomes</taxon>
        <taxon>ecological metagenomes</taxon>
    </lineage>
</organism>
<name>A0A6J6MVY7_9ZZZZ</name>
<reference evidence="2" key="1">
    <citation type="submission" date="2020-05" db="EMBL/GenBank/DDBJ databases">
        <authorList>
            <person name="Chiriac C."/>
            <person name="Salcher M."/>
            <person name="Ghai R."/>
            <person name="Kavagutti S V."/>
        </authorList>
    </citation>
    <scope>NUCLEOTIDE SEQUENCE</scope>
</reference>
<dbReference type="Gene3D" id="3.60.21.10">
    <property type="match status" value="1"/>
</dbReference>
<dbReference type="SUPFAM" id="SSF56300">
    <property type="entry name" value="Metallo-dependent phosphatases"/>
    <property type="match status" value="1"/>
</dbReference>
<accession>A0A6J6MVY7</accession>
<dbReference type="EMBL" id="CAEZXK010000001">
    <property type="protein sequence ID" value="CAB4678157.1"/>
    <property type="molecule type" value="Genomic_DNA"/>
</dbReference>
<dbReference type="GO" id="GO:0009245">
    <property type="term" value="P:lipid A biosynthetic process"/>
    <property type="evidence" value="ECO:0007669"/>
    <property type="project" value="TreeGrafter"/>
</dbReference>
<sequence length="299" mass="32638">MTWQTWLTLLAVAAALVALWALTGARWRFAVIRGEAAVLPKGSAAIRVLHISDIHMAPWQKRKQRFIAGLIAEKPDLIVNTGDNLGHKNVIDETLAALAPIMKTPGVFVNGSNDYFAPRFKSPIAYVFRPSTPHQEQPLETAKLTGAFESHAWRNLNNSSTTLEVNGVKLALLGVDDAHLDLDDLDSLDQSAQLRAKADATIGVTHAPYRRVIEAMAENEVDILFAGHTHGGQVRFPFIGAITTNSDLPNKNAKGMSACSFADRVMLLNVCAGLGNSIYAPIRWFNRPEVRVITLVAKS</sequence>
<gene>
    <name evidence="2" type="ORF">UFOPK2370_00058</name>
</gene>
<feature type="domain" description="Calcineurin-like phosphoesterase" evidence="1">
    <location>
        <begin position="46"/>
        <end position="231"/>
    </location>
</feature>
<dbReference type="AlphaFoldDB" id="A0A6J6MVY7"/>
<dbReference type="InterPro" id="IPR004843">
    <property type="entry name" value="Calcineurin-like_PHP"/>
</dbReference>
<dbReference type="InterPro" id="IPR029052">
    <property type="entry name" value="Metallo-depent_PP-like"/>
</dbReference>